<dbReference type="SUPFAM" id="SSF63748">
    <property type="entry name" value="Tudor/PWWP/MBT"/>
    <property type="match status" value="1"/>
</dbReference>
<accession>A0A834HXU8</accession>
<evidence type="ECO:0000313" key="4">
    <source>
        <dbReference type="Proteomes" id="UP000625711"/>
    </source>
</evidence>
<feature type="compositionally biased region" description="Basic and acidic residues" evidence="1">
    <location>
        <begin position="85"/>
        <end position="108"/>
    </location>
</feature>
<feature type="region of interest" description="Disordered" evidence="1">
    <location>
        <begin position="85"/>
        <end position="192"/>
    </location>
</feature>
<gene>
    <name evidence="3" type="ORF">GWI33_016189</name>
</gene>
<feature type="domain" description="PWWP" evidence="2">
    <location>
        <begin position="7"/>
        <end position="61"/>
    </location>
</feature>
<dbReference type="PROSITE" id="PS50812">
    <property type="entry name" value="PWWP"/>
    <property type="match status" value="1"/>
</dbReference>
<dbReference type="PANTHER" id="PTHR12550">
    <property type="entry name" value="HEPATOMA-DERIVED GROWTH FACTOR-RELATED"/>
    <property type="match status" value="1"/>
</dbReference>
<dbReference type="Gene3D" id="2.30.30.140">
    <property type="match status" value="1"/>
</dbReference>
<dbReference type="InterPro" id="IPR000313">
    <property type="entry name" value="PWWP_dom"/>
</dbReference>
<protein>
    <recommendedName>
        <fullName evidence="2">PWWP domain-containing protein</fullName>
    </recommendedName>
</protein>
<evidence type="ECO:0000256" key="1">
    <source>
        <dbReference type="SAM" id="MobiDB-lite"/>
    </source>
</evidence>
<feature type="compositionally biased region" description="Low complexity" evidence="1">
    <location>
        <begin position="125"/>
        <end position="135"/>
    </location>
</feature>
<feature type="compositionally biased region" description="Polar residues" evidence="1">
    <location>
        <begin position="155"/>
        <end position="172"/>
    </location>
</feature>
<dbReference type="EMBL" id="JAACXV010014049">
    <property type="protein sequence ID" value="KAF7270887.1"/>
    <property type="molecule type" value="Genomic_DNA"/>
</dbReference>
<dbReference type="PANTHER" id="PTHR12550:SF70">
    <property type="entry name" value="JIL-1 ANCHORING AND STABILIZING PROTEIN, ISOFORM A"/>
    <property type="match status" value="1"/>
</dbReference>
<evidence type="ECO:0000313" key="3">
    <source>
        <dbReference type="EMBL" id="KAF7270887.1"/>
    </source>
</evidence>
<dbReference type="GO" id="GO:0050661">
    <property type="term" value="F:NADP binding"/>
    <property type="evidence" value="ECO:0007669"/>
    <property type="project" value="InterPro"/>
</dbReference>
<keyword evidence="4" id="KW-1185">Reference proteome</keyword>
<dbReference type="InterPro" id="IPR036291">
    <property type="entry name" value="NAD(P)-bd_dom_sf"/>
</dbReference>
<dbReference type="AlphaFoldDB" id="A0A834HXU8"/>
<dbReference type="SUPFAM" id="SSF51735">
    <property type="entry name" value="NAD(P)-binding Rossmann-fold domains"/>
    <property type="match status" value="1"/>
</dbReference>
<sequence length="248" mass="27485">MESNFKVGDLVWARMKSYPAWPARILESDSQKKGQAYVYFFGSKATYGHVPNSAVVPFDSTHKDNLASCKRPDFKIALQLAEEYRQSMEQSENKETEEAESEKGEDKSNSGSPKQINKSSRKSSVESAESSSSGKGKTKRKASDSMENGPKRSRSSITTLKDDSNGLSSRSDLLNRPAVLDRPDSPTVDFANSSEVIQSKEIEPSTLKFGFLGLGIMGQRIVKNLIQTGHHVNIWSRDPKKVSTLFLI</sequence>
<name>A0A834HXU8_RHYFE</name>
<dbReference type="Gene3D" id="3.40.50.720">
    <property type="entry name" value="NAD(P)-binding Rossmann-like Domain"/>
    <property type="match status" value="1"/>
</dbReference>
<reference evidence="3" key="1">
    <citation type="submission" date="2020-08" db="EMBL/GenBank/DDBJ databases">
        <title>Genome sequencing and assembly of the red palm weevil Rhynchophorus ferrugineus.</title>
        <authorList>
            <person name="Dias G.B."/>
            <person name="Bergman C.M."/>
            <person name="Manee M."/>
        </authorList>
    </citation>
    <scope>NUCLEOTIDE SEQUENCE</scope>
    <source>
        <strain evidence="3">AA-2017</strain>
        <tissue evidence="3">Whole larva</tissue>
    </source>
</reference>
<dbReference type="SMART" id="SM00293">
    <property type="entry name" value="PWWP"/>
    <property type="match status" value="1"/>
</dbReference>
<evidence type="ECO:0000259" key="2">
    <source>
        <dbReference type="PROSITE" id="PS50812"/>
    </source>
</evidence>
<dbReference type="OrthoDB" id="21615at2759"/>
<dbReference type="Pfam" id="PF03446">
    <property type="entry name" value="NAD_binding_2"/>
    <property type="match status" value="1"/>
</dbReference>
<dbReference type="Proteomes" id="UP000625711">
    <property type="component" value="Unassembled WGS sequence"/>
</dbReference>
<comment type="caution">
    <text evidence="3">The sequence shown here is derived from an EMBL/GenBank/DDBJ whole genome shotgun (WGS) entry which is preliminary data.</text>
</comment>
<dbReference type="InterPro" id="IPR006115">
    <property type="entry name" value="6PGDH_NADP-bd"/>
</dbReference>
<organism evidence="3 4">
    <name type="scientific">Rhynchophorus ferrugineus</name>
    <name type="common">Red palm weevil</name>
    <name type="synonym">Curculio ferrugineus</name>
    <dbReference type="NCBI Taxonomy" id="354439"/>
    <lineage>
        <taxon>Eukaryota</taxon>
        <taxon>Metazoa</taxon>
        <taxon>Ecdysozoa</taxon>
        <taxon>Arthropoda</taxon>
        <taxon>Hexapoda</taxon>
        <taxon>Insecta</taxon>
        <taxon>Pterygota</taxon>
        <taxon>Neoptera</taxon>
        <taxon>Endopterygota</taxon>
        <taxon>Coleoptera</taxon>
        <taxon>Polyphaga</taxon>
        <taxon>Cucujiformia</taxon>
        <taxon>Curculionidae</taxon>
        <taxon>Dryophthorinae</taxon>
        <taxon>Rhynchophorus</taxon>
    </lineage>
</organism>
<proteinExistence type="predicted"/>
<dbReference type="Pfam" id="PF00855">
    <property type="entry name" value="PWWP"/>
    <property type="match status" value="1"/>
</dbReference>